<evidence type="ECO:0000313" key="1">
    <source>
        <dbReference type="EMBL" id="AWT60632.1"/>
    </source>
</evidence>
<reference evidence="1 2" key="1">
    <citation type="submission" date="2018-06" db="EMBL/GenBank/DDBJ databases">
        <title>Draft Genome Sequence of a Novel Marine Bacterium Related to the Verrucomicrobia.</title>
        <authorList>
            <person name="Vosseberg J."/>
            <person name="Martijn J."/>
            <person name="Ettema T.J.G."/>
        </authorList>
    </citation>
    <scope>NUCLEOTIDE SEQUENCE [LARGE SCALE GENOMIC DNA]</scope>
    <source>
        <strain evidence="1">TARA_B100001123</strain>
    </source>
</reference>
<name>A0A2Z4ARH4_9BACT</name>
<dbReference type="AlphaFoldDB" id="A0A2Z4ARH4"/>
<dbReference type="EMBL" id="CP029803">
    <property type="protein sequence ID" value="AWT60632.1"/>
    <property type="molecule type" value="Genomic_DNA"/>
</dbReference>
<organism evidence="1 2">
    <name type="scientific">Candidatus Moanibacter tarae</name>
    <dbReference type="NCBI Taxonomy" id="2200854"/>
    <lineage>
        <taxon>Bacteria</taxon>
        <taxon>Pseudomonadati</taxon>
        <taxon>Verrucomicrobiota</taxon>
        <taxon>Opitutia</taxon>
        <taxon>Puniceicoccales</taxon>
        <taxon>Puniceicoccales incertae sedis</taxon>
        <taxon>Candidatus Moanibacter</taxon>
    </lineage>
</organism>
<accession>A0A2Z4ARH4</accession>
<dbReference type="KEGG" id="mtar:DF168_01849"/>
<protein>
    <submittedName>
        <fullName evidence="1">Uncharacterized protein</fullName>
    </submittedName>
</protein>
<proteinExistence type="predicted"/>
<sequence length="69" mass="7822">MLSRYRGKLSEVQYDSNRLDKIFGLFGVEKDRSKTLIIGDNCFDGFQNKWPVATGSGNRPNYCVTPCLT</sequence>
<evidence type="ECO:0000313" key="2">
    <source>
        <dbReference type="Proteomes" id="UP000247465"/>
    </source>
</evidence>
<gene>
    <name evidence="1" type="ORF">DF168_01849</name>
</gene>
<dbReference type="Proteomes" id="UP000247465">
    <property type="component" value="Chromosome"/>
</dbReference>